<dbReference type="GO" id="GO:0000428">
    <property type="term" value="C:DNA-directed RNA polymerase complex"/>
    <property type="evidence" value="ECO:0007669"/>
    <property type="project" value="UniProtKB-KW"/>
</dbReference>
<evidence type="ECO:0000256" key="6">
    <source>
        <dbReference type="ARBA" id="ARBA00023242"/>
    </source>
</evidence>
<evidence type="ECO:0000313" key="9">
    <source>
        <dbReference type="Proteomes" id="UP001530293"/>
    </source>
</evidence>
<feature type="compositionally biased region" description="Low complexity" evidence="7">
    <location>
        <begin position="27"/>
        <end position="36"/>
    </location>
</feature>
<dbReference type="Pfam" id="PF03874">
    <property type="entry name" value="RNA_pol_Rpb4"/>
    <property type="match status" value="1"/>
</dbReference>
<dbReference type="AlphaFoldDB" id="A0ABD3M279"/>
<evidence type="ECO:0000256" key="1">
    <source>
        <dbReference type="ARBA" id="ARBA00004123"/>
    </source>
</evidence>
<evidence type="ECO:0000313" key="8">
    <source>
        <dbReference type="EMBL" id="KAL3756186.1"/>
    </source>
</evidence>
<evidence type="ECO:0000256" key="4">
    <source>
        <dbReference type="ARBA" id="ARBA00022478"/>
    </source>
</evidence>
<accession>A0ABD3M279</accession>
<comment type="subcellular location">
    <subcellularLocation>
        <location evidence="1">Nucleus</location>
    </subcellularLocation>
</comment>
<dbReference type="PANTHER" id="PTHR15561">
    <property type="entry name" value="CALCITONIN GENE-RELATED PEPTIDE-RECEPTOR COMPONENT PROTEIN"/>
    <property type="match status" value="1"/>
</dbReference>
<dbReference type="InterPro" id="IPR010997">
    <property type="entry name" value="HRDC-like_sf"/>
</dbReference>
<evidence type="ECO:0000256" key="7">
    <source>
        <dbReference type="SAM" id="MobiDB-lite"/>
    </source>
</evidence>
<comment type="similarity">
    <text evidence="2">Belongs to the eukaryotic RPC9 RNA polymerase subunit family.</text>
</comment>
<evidence type="ECO:0000256" key="5">
    <source>
        <dbReference type="ARBA" id="ARBA00023163"/>
    </source>
</evidence>
<keyword evidence="5" id="KW-0804">Transcription</keyword>
<feature type="region of interest" description="Disordered" evidence="7">
    <location>
        <begin position="27"/>
        <end position="53"/>
    </location>
</feature>
<reference evidence="8 9" key="1">
    <citation type="submission" date="2024-10" db="EMBL/GenBank/DDBJ databases">
        <title>Updated reference genomes for cyclostephanoid diatoms.</title>
        <authorList>
            <person name="Roberts W.R."/>
            <person name="Alverson A.J."/>
        </authorList>
    </citation>
    <scope>NUCLEOTIDE SEQUENCE [LARGE SCALE GENOMIC DNA]</scope>
    <source>
        <strain evidence="8 9">AJA232-27</strain>
    </source>
</reference>
<name>A0ABD3M279_9STRA</name>
<dbReference type="GO" id="GO:0005634">
    <property type="term" value="C:nucleus"/>
    <property type="evidence" value="ECO:0007669"/>
    <property type="project" value="UniProtKB-SubCell"/>
</dbReference>
<comment type="caution">
    <text evidence="8">The sequence shown here is derived from an EMBL/GenBank/DDBJ whole genome shotgun (WGS) entry which is preliminary data.</text>
</comment>
<keyword evidence="4" id="KW-0240">DNA-directed RNA polymerase</keyword>
<dbReference type="Proteomes" id="UP001530293">
    <property type="component" value="Unassembled WGS sequence"/>
</dbReference>
<dbReference type="InterPro" id="IPR038846">
    <property type="entry name" value="RPC9"/>
</dbReference>
<keyword evidence="9" id="KW-1185">Reference proteome</keyword>
<proteinExistence type="inferred from homology"/>
<dbReference type="InterPro" id="IPR038324">
    <property type="entry name" value="Rpb4/RPC9_sf"/>
</dbReference>
<dbReference type="PANTHER" id="PTHR15561:SF0">
    <property type="entry name" value="DNA-DIRECTED RNA POLYMERASE III SUBUNIT RPC9"/>
    <property type="match status" value="1"/>
</dbReference>
<dbReference type="EMBL" id="JALLBG020000312">
    <property type="protein sequence ID" value="KAL3756186.1"/>
    <property type="molecule type" value="Genomic_DNA"/>
</dbReference>
<sequence>MEVLQSGNDPALVTNLEVMQLLQERIAARQQQQQSQTPNGGGATDESNSTNRNSAFQNRDWIEQTVLNHLQSSPVGGINVESLQNIPTLVEQLRRAPTTSNAASSIGVQVSSPTDEQQEQLSGYGLTNTEILQLLNHLPTSLVELHLLIDDLEKREHLDEEEKQMELLQLISQFAGKTDEGIE</sequence>
<protein>
    <recommendedName>
        <fullName evidence="3">DNA-directed RNA polymerase III subunit RPC9</fullName>
    </recommendedName>
</protein>
<keyword evidence="6" id="KW-0539">Nucleus</keyword>
<gene>
    <name evidence="8" type="ORF">ACHAWU_007137</name>
</gene>
<organism evidence="8 9">
    <name type="scientific">Discostella pseudostelligera</name>
    <dbReference type="NCBI Taxonomy" id="259834"/>
    <lineage>
        <taxon>Eukaryota</taxon>
        <taxon>Sar</taxon>
        <taxon>Stramenopiles</taxon>
        <taxon>Ochrophyta</taxon>
        <taxon>Bacillariophyta</taxon>
        <taxon>Coscinodiscophyceae</taxon>
        <taxon>Thalassiosirophycidae</taxon>
        <taxon>Stephanodiscales</taxon>
        <taxon>Stephanodiscaceae</taxon>
        <taxon>Discostella</taxon>
    </lineage>
</organism>
<dbReference type="SUPFAM" id="SSF47819">
    <property type="entry name" value="HRDC-like"/>
    <property type="match status" value="1"/>
</dbReference>
<evidence type="ECO:0000256" key="3">
    <source>
        <dbReference type="ARBA" id="ARBA00016672"/>
    </source>
</evidence>
<dbReference type="Gene3D" id="1.20.1250.40">
    <property type="match status" value="1"/>
</dbReference>
<dbReference type="InterPro" id="IPR005574">
    <property type="entry name" value="Rpb4/RPC9"/>
</dbReference>
<evidence type="ECO:0000256" key="2">
    <source>
        <dbReference type="ARBA" id="ARBA00006898"/>
    </source>
</evidence>